<keyword evidence="3" id="KW-1185">Reference proteome</keyword>
<comment type="caution">
    <text evidence="2">The sequence shown here is derived from an EMBL/GenBank/DDBJ whole genome shotgun (WGS) entry which is preliminary data.</text>
</comment>
<keyword evidence="1" id="KW-0472">Membrane</keyword>
<reference evidence="2" key="2">
    <citation type="submission" date="2023-05" db="EMBL/GenBank/DDBJ databases">
        <authorList>
            <consortium name="Lawrence Berkeley National Laboratory"/>
            <person name="Steindorff A."/>
            <person name="Hensen N."/>
            <person name="Bonometti L."/>
            <person name="Westerberg I."/>
            <person name="Brannstrom I.O."/>
            <person name="Guillou S."/>
            <person name="Cros-Aarteil S."/>
            <person name="Calhoun S."/>
            <person name="Haridas S."/>
            <person name="Kuo A."/>
            <person name="Mondo S."/>
            <person name="Pangilinan J."/>
            <person name="Riley R."/>
            <person name="Labutti K."/>
            <person name="Andreopoulos B."/>
            <person name="Lipzen A."/>
            <person name="Chen C."/>
            <person name="Yanf M."/>
            <person name="Daum C."/>
            <person name="Ng V."/>
            <person name="Clum A."/>
            <person name="Ohm R."/>
            <person name="Martin F."/>
            <person name="Silar P."/>
            <person name="Natvig D."/>
            <person name="Lalanne C."/>
            <person name="Gautier V."/>
            <person name="Ament-Velasquez S.L."/>
            <person name="Kruys A."/>
            <person name="Hutchinson M.I."/>
            <person name="Powell A.J."/>
            <person name="Barry K."/>
            <person name="Miller A.N."/>
            <person name="Grigoriev I.V."/>
            <person name="Debuchy R."/>
            <person name="Gladieux P."/>
            <person name="Thoren M.H."/>
            <person name="Johannesson H."/>
        </authorList>
    </citation>
    <scope>NUCLEOTIDE SEQUENCE</scope>
    <source>
        <strain evidence="2">PSN243</strain>
    </source>
</reference>
<keyword evidence="1" id="KW-1133">Transmembrane helix</keyword>
<dbReference type="Proteomes" id="UP001321760">
    <property type="component" value="Unassembled WGS sequence"/>
</dbReference>
<name>A0AAV9GJJ8_9PEZI</name>
<sequence>MCLRGGGISQPASLPGEHALVLVGWWCLFPFFHLTHCSGRPTTPLPLPPVWMCKNNEDTHTCRSCTGIGIWSGLFFQVFFFWLYFFSCYLGYWLLCAQSWRIEELKRNLFFGGRRCRIISLLTWCFCLLAYLLRCVVVF</sequence>
<gene>
    <name evidence="2" type="ORF">QBC34DRAFT_406841</name>
</gene>
<feature type="transmembrane region" description="Helical" evidence="1">
    <location>
        <begin position="116"/>
        <end position="133"/>
    </location>
</feature>
<dbReference type="AlphaFoldDB" id="A0AAV9GJJ8"/>
<protein>
    <submittedName>
        <fullName evidence="2">Uncharacterized protein</fullName>
    </submittedName>
</protein>
<keyword evidence="1" id="KW-0812">Transmembrane</keyword>
<evidence type="ECO:0000313" key="2">
    <source>
        <dbReference type="EMBL" id="KAK4448526.1"/>
    </source>
</evidence>
<feature type="transmembrane region" description="Helical" evidence="1">
    <location>
        <begin position="74"/>
        <end position="95"/>
    </location>
</feature>
<dbReference type="EMBL" id="MU865942">
    <property type="protein sequence ID" value="KAK4448526.1"/>
    <property type="molecule type" value="Genomic_DNA"/>
</dbReference>
<proteinExistence type="predicted"/>
<evidence type="ECO:0000256" key="1">
    <source>
        <dbReference type="SAM" id="Phobius"/>
    </source>
</evidence>
<organism evidence="2 3">
    <name type="scientific">Podospora aff. communis PSN243</name>
    <dbReference type="NCBI Taxonomy" id="3040156"/>
    <lineage>
        <taxon>Eukaryota</taxon>
        <taxon>Fungi</taxon>
        <taxon>Dikarya</taxon>
        <taxon>Ascomycota</taxon>
        <taxon>Pezizomycotina</taxon>
        <taxon>Sordariomycetes</taxon>
        <taxon>Sordariomycetidae</taxon>
        <taxon>Sordariales</taxon>
        <taxon>Podosporaceae</taxon>
        <taxon>Podospora</taxon>
    </lineage>
</organism>
<accession>A0AAV9GJJ8</accession>
<feature type="non-terminal residue" evidence="2">
    <location>
        <position position="139"/>
    </location>
</feature>
<evidence type="ECO:0000313" key="3">
    <source>
        <dbReference type="Proteomes" id="UP001321760"/>
    </source>
</evidence>
<reference evidence="2" key="1">
    <citation type="journal article" date="2023" name="Mol. Phylogenet. Evol.">
        <title>Genome-scale phylogeny and comparative genomics of the fungal order Sordariales.</title>
        <authorList>
            <person name="Hensen N."/>
            <person name="Bonometti L."/>
            <person name="Westerberg I."/>
            <person name="Brannstrom I.O."/>
            <person name="Guillou S."/>
            <person name="Cros-Aarteil S."/>
            <person name="Calhoun S."/>
            <person name="Haridas S."/>
            <person name="Kuo A."/>
            <person name="Mondo S."/>
            <person name="Pangilinan J."/>
            <person name="Riley R."/>
            <person name="LaButti K."/>
            <person name="Andreopoulos B."/>
            <person name="Lipzen A."/>
            <person name="Chen C."/>
            <person name="Yan M."/>
            <person name="Daum C."/>
            <person name="Ng V."/>
            <person name="Clum A."/>
            <person name="Steindorff A."/>
            <person name="Ohm R.A."/>
            <person name="Martin F."/>
            <person name="Silar P."/>
            <person name="Natvig D.O."/>
            <person name="Lalanne C."/>
            <person name="Gautier V."/>
            <person name="Ament-Velasquez S.L."/>
            <person name="Kruys A."/>
            <person name="Hutchinson M.I."/>
            <person name="Powell A.J."/>
            <person name="Barry K."/>
            <person name="Miller A.N."/>
            <person name="Grigoriev I.V."/>
            <person name="Debuchy R."/>
            <person name="Gladieux P."/>
            <person name="Hiltunen Thoren M."/>
            <person name="Johannesson H."/>
        </authorList>
    </citation>
    <scope>NUCLEOTIDE SEQUENCE</scope>
    <source>
        <strain evidence="2">PSN243</strain>
    </source>
</reference>